<dbReference type="InterPro" id="IPR011011">
    <property type="entry name" value="Znf_FYVE_PHD"/>
</dbReference>
<gene>
    <name evidence="2" type="ORF">H2200_001446</name>
</gene>
<dbReference type="AlphaFoldDB" id="A0AA39CP28"/>
<evidence type="ECO:0000313" key="2">
    <source>
        <dbReference type="EMBL" id="KAJ9615371.1"/>
    </source>
</evidence>
<evidence type="ECO:0000256" key="1">
    <source>
        <dbReference type="SAM" id="MobiDB-lite"/>
    </source>
</evidence>
<comment type="caution">
    <text evidence="2">The sequence shown here is derived from an EMBL/GenBank/DDBJ whole genome shotgun (WGS) entry which is preliminary data.</text>
</comment>
<name>A0AA39CP28_9EURO</name>
<feature type="compositionally biased region" description="Polar residues" evidence="1">
    <location>
        <begin position="73"/>
        <end position="87"/>
    </location>
</feature>
<evidence type="ECO:0000313" key="3">
    <source>
        <dbReference type="Proteomes" id="UP001172673"/>
    </source>
</evidence>
<feature type="compositionally biased region" description="Basic and acidic residues" evidence="1">
    <location>
        <begin position="299"/>
        <end position="310"/>
    </location>
</feature>
<keyword evidence="3" id="KW-1185">Reference proteome</keyword>
<dbReference type="EMBL" id="JAPDRK010000002">
    <property type="protein sequence ID" value="KAJ9615371.1"/>
    <property type="molecule type" value="Genomic_DNA"/>
</dbReference>
<feature type="compositionally biased region" description="Polar residues" evidence="1">
    <location>
        <begin position="342"/>
        <end position="356"/>
    </location>
</feature>
<feature type="compositionally biased region" description="Polar residues" evidence="1">
    <location>
        <begin position="313"/>
        <end position="325"/>
    </location>
</feature>
<dbReference type="SUPFAM" id="SSF57903">
    <property type="entry name" value="FYVE/PHD zinc finger"/>
    <property type="match status" value="1"/>
</dbReference>
<feature type="region of interest" description="Disordered" evidence="1">
    <location>
        <begin position="189"/>
        <end position="360"/>
    </location>
</feature>
<proteinExistence type="predicted"/>
<feature type="compositionally biased region" description="Low complexity" evidence="1">
    <location>
        <begin position="326"/>
        <end position="340"/>
    </location>
</feature>
<protein>
    <recommendedName>
        <fullName evidence="4">Zinc finger PHD-type domain-containing protein</fullName>
    </recommendedName>
</protein>
<feature type="compositionally biased region" description="Basic and acidic residues" evidence="1">
    <location>
        <begin position="267"/>
        <end position="277"/>
    </location>
</feature>
<feature type="region of interest" description="Disordered" evidence="1">
    <location>
        <begin position="1"/>
        <end position="88"/>
    </location>
</feature>
<sequence>MPGKGSSYQPGPLDSTRPINTKKRRRQNDRDEGYDEVDDKSKRFHVDSVTDSRPGLFDSSDLVPTSGIAASPPKSQLSASTKATQRKSPLITPSAYHATLRTLEKILRQRSISCEHGAAHENKERKTVWACCNAGVDKQEAEACDDPDCETIWYHRDCLRKELQDSCGRFRLWICEPCFFKRQREHSMRREQEDQRQAASFDLDNVPNQPPAESTDNTTATGDSSPPQAARSTSAESSGTDLQKREREHGSPLSDSTPDSFLLQPPEETRPAEEHRGISPQREQGDGSAHAIDNASQAERNDSDENDKADTTPARSSSNDGTQPNESLQQELGEQQSASLPDSETSPTGNRAQNPRRSIREGVEQRYANFVSEDPGVSGKAHRITTAEGIKASAKLWTSAKSSCYEKPAPQGGEIVIKYKHNEKLRDNNEDLGASAAVLSIMCCHEDDFRSKPAVEVPVRLLTSLSPSLHEYDVLHNKRRLARAAPSTYNGSIDVGRIDRRIVESAVTFMKGGALEVRLPAWDGHISYAAKKVLLQTADLAHKLDIPCLQRAALHAIYVSILRDATDWDNNETRWLLGAATLEGNPARDLDRIVGSIVLDNPHVLQQLPCEKEDREELCKMSVVSFGDGDVIQLDPTCYAGS</sequence>
<feature type="compositionally biased region" description="Basic and acidic residues" evidence="1">
    <location>
        <begin position="39"/>
        <end position="50"/>
    </location>
</feature>
<dbReference type="Proteomes" id="UP001172673">
    <property type="component" value="Unassembled WGS sequence"/>
</dbReference>
<evidence type="ECO:0008006" key="4">
    <source>
        <dbReference type="Google" id="ProtNLM"/>
    </source>
</evidence>
<accession>A0AA39CP28</accession>
<feature type="compositionally biased region" description="Polar residues" evidence="1">
    <location>
        <begin position="211"/>
        <end position="241"/>
    </location>
</feature>
<reference evidence="2" key="1">
    <citation type="submission" date="2022-10" db="EMBL/GenBank/DDBJ databases">
        <title>Culturing micro-colonial fungi from biological soil crusts in the Mojave desert and describing Neophaeococcomyces mojavensis, and introducing the new genera and species Taxawa tesnikishii.</title>
        <authorList>
            <person name="Kurbessoian T."/>
            <person name="Stajich J.E."/>
        </authorList>
    </citation>
    <scope>NUCLEOTIDE SEQUENCE</scope>
    <source>
        <strain evidence="2">TK_41</strain>
    </source>
</reference>
<organism evidence="2 3">
    <name type="scientific">Cladophialophora chaetospira</name>
    <dbReference type="NCBI Taxonomy" id="386627"/>
    <lineage>
        <taxon>Eukaryota</taxon>
        <taxon>Fungi</taxon>
        <taxon>Dikarya</taxon>
        <taxon>Ascomycota</taxon>
        <taxon>Pezizomycotina</taxon>
        <taxon>Eurotiomycetes</taxon>
        <taxon>Chaetothyriomycetidae</taxon>
        <taxon>Chaetothyriales</taxon>
        <taxon>Herpotrichiellaceae</taxon>
        <taxon>Cladophialophora</taxon>
    </lineage>
</organism>